<dbReference type="eggNOG" id="arCOG01252">
    <property type="taxonomic scope" value="Archaea"/>
</dbReference>
<dbReference type="PROSITE" id="PS00687">
    <property type="entry name" value="ALDEHYDE_DEHYDR_GLU"/>
    <property type="match status" value="1"/>
</dbReference>
<keyword evidence="4" id="KW-0520">NAD</keyword>
<protein>
    <submittedName>
        <fullName evidence="8">Aldehyde dehydrogenase</fullName>
    </submittedName>
</protein>
<evidence type="ECO:0000256" key="1">
    <source>
        <dbReference type="ARBA" id="ARBA00009986"/>
    </source>
</evidence>
<dbReference type="EMBL" id="AOMB01000032">
    <property type="protein sequence ID" value="EMA38041.1"/>
    <property type="molecule type" value="Genomic_DNA"/>
</dbReference>
<comment type="subunit">
    <text evidence="2">Homotetramer.</text>
</comment>
<sequence>MSQPISTDTEAGLSIDDDWNAIFVDGEWRSVADRDRIAVENPATGEELTEVPAGTAEDVDDAYEAAMEAQADWAAETPGTRGGAVRRVAGLLEDNEEEIREIMAVEGGSPKPKQDIEFGGTVGLLHDVASYPLRAGGEHNESNVPGKENMVLRRPAGVVGVITPWNVPMKLSFRVVAPAIALGNSVVLKPAEDTPIAGGLLLARLFEMAGLPDGVLNVVTGDGETAGDRTASHPGSDVVAFTGSTNAGRKVGKNAVEHFALPALELGGNNPHVVLEDADLDQAVDAGVFGSFWNQGQVCISINRHLVHESLAEEYADRLAERASELEIGDPTDDDVVIGPIINESQVERMMGYVEESVEQGAEVLTGGERDGLFVEPTVLTGMTNDMAAACNEHFGPIVPVIPFSDDDEAVELANGTDYGLAGSVHSADRGHARDVADRIDVGMMHVNDQPIHVEPHMPFGGMKGSGTGRYNGQWIIDELTEVKWTSVQREARNYPF</sequence>
<dbReference type="PATRIC" id="fig|1132509.6.peg.2583"/>
<dbReference type="FunFam" id="3.40.309.10:FF:000009">
    <property type="entry name" value="Aldehyde dehydrogenase A"/>
    <property type="match status" value="1"/>
</dbReference>
<keyword evidence="9" id="KW-1185">Reference proteome</keyword>
<dbReference type="InterPro" id="IPR016163">
    <property type="entry name" value="Ald_DH_C"/>
</dbReference>
<feature type="active site" evidence="5">
    <location>
        <position position="265"/>
    </location>
</feature>
<evidence type="ECO:0000256" key="6">
    <source>
        <dbReference type="RuleBase" id="RU003345"/>
    </source>
</evidence>
<accession>M0LX78</accession>
<dbReference type="InterPro" id="IPR029510">
    <property type="entry name" value="Ald_DH_CS_GLU"/>
</dbReference>
<dbReference type="GO" id="GO:0016620">
    <property type="term" value="F:oxidoreductase activity, acting on the aldehyde or oxo group of donors, NAD or NADP as acceptor"/>
    <property type="evidence" value="ECO:0007669"/>
    <property type="project" value="InterPro"/>
</dbReference>
<evidence type="ECO:0000256" key="5">
    <source>
        <dbReference type="PROSITE-ProRule" id="PRU10007"/>
    </source>
</evidence>
<dbReference type="SUPFAM" id="SSF53720">
    <property type="entry name" value="ALDH-like"/>
    <property type="match status" value="1"/>
</dbReference>
<evidence type="ECO:0000313" key="8">
    <source>
        <dbReference type="EMBL" id="EMA38041.1"/>
    </source>
</evidence>
<reference evidence="8 9" key="1">
    <citation type="journal article" date="2014" name="PLoS Genet.">
        <title>Phylogenetically driven sequencing of extremely halophilic archaea reveals strategies for static and dynamic osmo-response.</title>
        <authorList>
            <person name="Becker E.A."/>
            <person name="Seitzer P.M."/>
            <person name="Tritt A."/>
            <person name="Larsen D."/>
            <person name="Krusor M."/>
            <person name="Yao A.I."/>
            <person name="Wu D."/>
            <person name="Madern D."/>
            <person name="Eisen J.A."/>
            <person name="Darling A.E."/>
            <person name="Facciotti M.T."/>
        </authorList>
    </citation>
    <scope>NUCLEOTIDE SEQUENCE [LARGE SCALE GENOMIC DNA]</scope>
    <source>
        <strain evidence="8 9">100A6</strain>
    </source>
</reference>
<dbReference type="RefSeq" id="WP_007693968.1">
    <property type="nucleotide sequence ID" value="NZ_AJRK01000427.1"/>
</dbReference>
<comment type="caution">
    <text evidence="8">The sequence shown here is derived from an EMBL/GenBank/DDBJ whole genome shotgun (WGS) entry which is preliminary data.</text>
</comment>
<organism evidence="8 9">
    <name type="scientific">Halococcus hamelinensis 100A6</name>
    <dbReference type="NCBI Taxonomy" id="1132509"/>
    <lineage>
        <taxon>Archaea</taxon>
        <taxon>Methanobacteriati</taxon>
        <taxon>Methanobacteriota</taxon>
        <taxon>Stenosarchaea group</taxon>
        <taxon>Halobacteria</taxon>
        <taxon>Halobacteriales</taxon>
        <taxon>Halococcaceae</taxon>
        <taxon>Halococcus</taxon>
    </lineage>
</organism>
<dbReference type="Gene3D" id="3.40.309.10">
    <property type="entry name" value="Aldehyde Dehydrogenase, Chain A, domain 2"/>
    <property type="match status" value="1"/>
</dbReference>
<dbReference type="FunFam" id="3.40.605.10:FF:000007">
    <property type="entry name" value="NAD/NADP-dependent betaine aldehyde dehydrogenase"/>
    <property type="match status" value="1"/>
</dbReference>
<dbReference type="InterPro" id="IPR016161">
    <property type="entry name" value="Ald_DH/histidinol_DH"/>
</dbReference>
<dbReference type="PANTHER" id="PTHR42986:SF1">
    <property type="entry name" value="BENZALDEHYDE DEHYDROGENASE YFMT"/>
    <property type="match status" value="1"/>
</dbReference>
<evidence type="ECO:0000259" key="7">
    <source>
        <dbReference type="Pfam" id="PF00171"/>
    </source>
</evidence>
<keyword evidence="3 6" id="KW-0560">Oxidoreductase</keyword>
<dbReference type="InterPro" id="IPR016162">
    <property type="entry name" value="Ald_DH_N"/>
</dbReference>
<dbReference type="AlphaFoldDB" id="M0LX78"/>
<gene>
    <name evidence="8" type="ORF">C447_11410</name>
</gene>
<evidence type="ECO:0000256" key="4">
    <source>
        <dbReference type="ARBA" id="ARBA00023027"/>
    </source>
</evidence>
<dbReference type="InterPro" id="IPR015590">
    <property type="entry name" value="Aldehyde_DH_dom"/>
</dbReference>
<dbReference type="PANTHER" id="PTHR42986">
    <property type="entry name" value="BENZALDEHYDE DEHYDROGENASE YFMT"/>
    <property type="match status" value="1"/>
</dbReference>
<dbReference type="Proteomes" id="UP000011566">
    <property type="component" value="Unassembled WGS sequence"/>
</dbReference>
<evidence type="ECO:0000256" key="3">
    <source>
        <dbReference type="ARBA" id="ARBA00023002"/>
    </source>
</evidence>
<feature type="domain" description="Aldehyde dehydrogenase" evidence="7">
    <location>
        <begin position="29"/>
        <end position="485"/>
    </location>
</feature>
<dbReference type="OrthoDB" id="6342at2157"/>
<evidence type="ECO:0000313" key="9">
    <source>
        <dbReference type="Proteomes" id="UP000011566"/>
    </source>
</evidence>
<dbReference type="Gene3D" id="3.40.605.10">
    <property type="entry name" value="Aldehyde Dehydrogenase, Chain A, domain 1"/>
    <property type="match status" value="1"/>
</dbReference>
<dbReference type="Pfam" id="PF00171">
    <property type="entry name" value="Aldedh"/>
    <property type="match status" value="1"/>
</dbReference>
<comment type="similarity">
    <text evidence="1 6">Belongs to the aldehyde dehydrogenase family.</text>
</comment>
<name>M0LX78_9EURY</name>
<proteinExistence type="inferred from homology"/>
<evidence type="ECO:0000256" key="2">
    <source>
        <dbReference type="ARBA" id="ARBA00011881"/>
    </source>
</evidence>